<evidence type="ECO:0000259" key="7">
    <source>
        <dbReference type="Pfam" id="PF18052"/>
    </source>
</evidence>
<evidence type="ECO:0000256" key="5">
    <source>
        <dbReference type="ARBA" id="ARBA00022821"/>
    </source>
</evidence>
<proteinExistence type="inferred from homology"/>
<dbReference type="PANTHER" id="PTHR19338:SF75">
    <property type="entry name" value="OS08G0170100 PROTEIN"/>
    <property type="match status" value="1"/>
</dbReference>
<dbReference type="Proteomes" id="UP001497457">
    <property type="component" value="Chromosome 22rd"/>
</dbReference>
<dbReference type="SUPFAM" id="SSF52540">
    <property type="entry name" value="P-loop containing nucleoside triphosphate hydrolases"/>
    <property type="match status" value="1"/>
</dbReference>
<evidence type="ECO:0000256" key="4">
    <source>
        <dbReference type="ARBA" id="ARBA00022741"/>
    </source>
</evidence>
<dbReference type="PANTHER" id="PTHR19338">
    <property type="entry name" value="TRANSLOCASE OF INNER MITOCHONDRIAL MEMBRANE 13 HOMOLOG"/>
    <property type="match status" value="1"/>
</dbReference>
<dbReference type="EMBL" id="OZ075132">
    <property type="protein sequence ID" value="CAL4982475.1"/>
    <property type="molecule type" value="Genomic_DNA"/>
</dbReference>
<keyword evidence="9" id="KW-1185">Reference proteome</keyword>
<evidence type="ECO:0000313" key="9">
    <source>
        <dbReference type="Proteomes" id="UP001497457"/>
    </source>
</evidence>
<protein>
    <submittedName>
        <fullName evidence="8">Uncharacterized protein</fullName>
    </submittedName>
</protein>
<name>A0ABC9ALP3_9POAL</name>
<evidence type="ECO:0000259" key="6">
    <source>
        <dbReference type="Pfam" id="PF00931"/>
    </source>
</evidence>
<keyword evidence="4" id="KW-0547">Nucleotide-binding</keyword>
<feature type="domain" description="NB-ARC" evidence="6">
    <location>
        <begin position="173"/>
        <end position="275"/>
    </location>
</feature>
<evidence type="ECO:0000256" key="2">
    <source>
        <dbReference type="ARBA" id="ARBA00022614"/>
    </source>
</evidence>
<dbReference type="InterPro" id="IPR041118">
    <property type="entry name" value="Rx_N"/>
</dbReference>
<sequence>MEFATGALGTLLPKLGQLLQGEYKLHKGAKKDIEFLSKELESTRAALRKVGNMAPEQLDEQVRIWAREAREVSYDMEDIVDTFLVRVQGPNERPSKSSAKRFIKDMMCCVTKAKIRRDICQGIKDIKERVKEVSERRDSSGYKVDAITPAKTVVDPRIASMYTKAADLVGIDGSMQELITRLTKGDDKCVQHQRIVSVVGFGGLGKTTLAKAVYDKLKGQSNCMAFVSIGRNPDFQKVFRDILINLDEQQGKDFNLAIFDETQLIKNLRGFLENKSAQYVTRRSWPDGRCYVRTRISSRETETETLSSRWWCSDAGLGVGVVSARHMGQLVLPCSHVPMHSAWK</sequence>
<feature type="domain" description="Disease resistance N-terminal" evidence="7">
    <location>
        <begin position="7"/>
        <end position="98"/>
    </location>
</feature>
<dbReference type="GO" id="GO:0006952">
    <property type="term" value="P:defense response"/>
    <property type="evidence" value="ECO:0007669"/>
    <property type="project" value="UniProtKB-KW"/>
</dbReference>
<gene>
    <name evidence="8" type="ORF">URODEC1_LOCUS56641</name>
</gene>
<evidence type="ECO:0000313" key="8">
    <source>
        <dbReference type="EMBL" id="CAL4982475.1"/>
    </source>
</evidence>
<dbReference type="InterPro" id="IPR038005">
    <property type="entry name" value="RX-like_CC"/>
</dbReference>
<dbReference type="Pfam" id="PF18052">
    <property type="entry name" value="Rx_N"/>
    <property type="match status" value="1"/>
</dbReference>
<dbReference type="Gene3D" id="1.20.5.4130">
    <property type="match status" value="1"/>
</dbReference>
<dbReference type="AlphaFoldDB" id="A0ABC9ALP3"/>
<organism evidence="8 9">
    <name type="scientific">Urochloa decumbens</name>
    <dbReference type="NCBI Taxonomy" id="240449"/>
    <lineage>
        <taxon>Eukaryota</taxon>
        <taxon>Viridiplantae</taxon>
        <taxon>Streptophyta</taxon>
        <taxon>Embryophyta</taxon>
        <taxon>Tracheophyta</taxon>
        <taxon>Spermatophyta</taxon>
        <taxon>Magnoliopsida</taxon>
        <taxon>Liliopsida</taxon>
        <taxon>Poales</taxon>
        <taxon>Poaceae</taxon>
        <taxon>PACMAD clade</taxon>
        <taxon>Panicoideae</taxon>
        <taxon>Panicodae</taxon>
        <taxon>Paniceae</taxon>
        <taxon>Melinidinae</taxon>
        <taxon>Urochloa</taxon>
    </lineage>
</organism>
<reference evidence="8" key="1">
    <citation type="submission" date="2024-10" db="EMBL/GenBank/DDBJ databases">
        <authorList>
            <person name="Ryan C."/>
        </authorList>
    </citation>
    <scope>NUCLEOTIDE SEQUENCE [LARGE SCALE GENOMIC DNA]</scope>
</reference>
<accession>A0ABC9ALP3</accession>
<keyword evidence="3" id="KW-0677">Repeat</keyword>
<keyword evidence="5" id="KW-0611">Plant defense</keyword>
<dbReference type="InterPro" id="IPR002182">
    <property type="entry name" value="NB-ARC"/>
</dbReference>
<dbReference type="GO" id="GO:0000166">
    <property type="term" value="F:nucleotide binding"/>
    <property type="evidence" value="ECO:0007669"/>
    <property type="project" value="UniProtKB-KW"/>
</dbReference>
<dbReference type="Pfam" id="PF00931">
    <property type="entry name" value="NB-ARC"/>
    <property type="match status" value="1"/>
</dbReference>
<dbReference type="CDD" id="cd14798">
    <property type="entry name" value="RX-CC_like"/>
    <property type="match status" value="1"/>
</dbReference>
<evidence type="ECO:0000256" key="3">
    <source>
        <dbReference type="ARBA" id="ARBA00022737"/>
    </source>
</evidence>
<comment type="similarity">
    <text evidence="1">Belongs to the disease resistance NB-LRR family.</text>
</comment>
<dbReference type="Gene3D" id="3.40.50.300">
    <property type="entry name" value="P-loop containing nucleotide triphosphate hydrolases"/>
    <property type="match status" value="1"/>
</dbReference>
<evidence type="ECO:0000256" key="1">
    <source>
        <dbReference type="ARBA" id="ARBA00008894"/>
    </source>
</evidence>
<dbReference type="InterPro" id="IPR027417">
    <property type="entry name" value="P-loop_NTPase"/>
</dbReference>
<keyword evidence="2" id="KW-0433">Leucine-rich repeat</keyword>